<dbReference type="AlphaFoldDB" id="A0A0R3SCB6"/>
<evidence type="ECO:0000313" key="13">
    <source>
        <dbReference type="EMBL" id="VDL19663.1"/>
    </source>
</evidence>
<dbReference type="Proteomes" id="UP000321570">
    <property type="component" value="Unassembled WGS sequence"/>
</dbReference>
<dbReference type="GO" id="GO:0036159">
    <property type="term" value="P:inner dynein arm assembly"/>
    <property type="evidence" value="ECO:0007669"/>
    <property type="project" value="TreeGrafter"/>
</dbReference>
<dbReference type="STRING" id="6216.A0A0R3SCB6"/>
<comment type="subunit">
    <text evidence="4">Homodimer.</text>
</comment>
<feature type="domain" description="Dynein attachment factor N-terminal" evidence="12">
    <location>
        <begin position="11"/>
        <end position="78"/>
    </location>
</feature>
<evidence type="ECO:0000313" key="15">
    <source>
        <dbReference type="Proteomes" id="UP000274504"/>
    </source>
</evidence>
<evidence type="ECO:0000259" key="11">
    <source>
        <dbReference type="Pfam" id="PF13877"/>
    </source>
</evidence>
<dbReference type="EMBL" id="UYSG01000510">
    <property type="protein sequence ID" value="VDL19663.1"/>
    <property type="molecule type" value="Genomic_DNA"/>
</dbReference>
<dbReference type="Pfam" id="PF15867">
    <property type="entry name" value="Dynein_attach_N"/>
    <property type="match status" value="1"/>
</dbReference>
<organism evidence="17">
    <name type="scientific">Hymenolepis diminuta</name>
    <name type="common">Rat tapeworm</name>
    <dbReference type="NCBI Taxonomy" id="6216"/>
    <lineage>
        <taxon>Eukaryota</taxon>
        <taxon>Metazoa</taxon>
        <taxon>Spiralia</taxon>
        <taxon>Lophotrochozoa</taxon>
        <taxon>Platyhelminthes</taxon>
        <taxon>Cestoda</taxon>
        <taxon>Eucestoda</taxon>
        <taxon>Cyclophyllidea</taxon>
        <taxon>Hymenolepididae</taxon>
        <taxon>Hymenolepis</taxon>
    </lineage>
</organism>
<comment type="subcellular location">
    <subcellularLocation>
        <location evidence="2">Cell projection</location>
        <location evidence="2">Cilium</location>
        <location evidence="2">Flagellum</location>
    </subcellularLocation>
    <subcellularLocation>
        <location evidence="3">Cytoplasm</location>
    </subcellularLocation>
</comment>
<reference evidence="17" key="1">
    <citation type="submission" date="2017-02" db="UniProtKB">
        <authorList>
            <consortium name="WormBaseParasite"/>
        </authorList>
    </citation>
    <scope>IDENTIFICATION</scope>
</reference>
<dbReference type="PANTHER" id="PTHR28572">
    <property type="entry name" value="COILED-COIL DOMAIN-CONTAINING PROTEIN 103"/>
    <property type="match status" value="1"/>
</dbReference>
<dbReference type="InterPro" id="IPR042422">
    <property type="entry name" value="CC103"/>
</dbReference>
<dbReference type="OrthoDB" id="447931at2759"/>
<dbReference type="InterPro" id="IPR031733">
    <property type="entry name" value="Dynein_attach_N"/>
</dbReference>
<evidence type="ECO:0000313" key="14">
    <source>
        <dbReference type="EMBL" id="VUZ50137.1"/>
    </source>
</evidence>
<evidence type="ECO:0000256" key="6">
    <source>
        <dbReference type="ARBA" id="ARBA00022794"/>
    </source>
</evidence>
<reference evidence="13 15" key="2">
    <citation type="submission" date="2018-11" db="EMBL/GenBank/DDBJ databases">
        <authorList>
            <consortium name="Pathogen Informatics"/>
        </authorList>
    </citation>
    <scope>NUCLEOTIDE SEQUENCE [LARGE SCALE GENOMIC DNA]</scope>
</reference>
<evidence type="ECO:0000256" key="5">
    <source>
        <dbReference type="ARBA" id="ARBA00022490"/>
    </source>
</evidence>
<dbReference type="Proteomes" id="UP000274504">
    <property type="component" value="Unassembled WGS sequence"/>
</dbReference>
<reference evidence="14 16" key="3">
    <citation type="submission" date="2019-07" db="EMBL/GenBank/DDBJ databases">
        <authorList>
            <person name="Jastrzebski P J."/>
            <person name="Paukszto L."/>
            <person name="Jastrzebski P J."/>
        </authorList>
    </citation>
    <scope>NUCLEOTIDE SEQUENCE [LARGE SCALE GENOMIC DNA]</scope>
    <source>
        <strain evidence="14 16">WMS-il1</strain>
    </source>
</reference>
<dbReference type="Pfam" id="PF13877">
    <property type="entry name" value="RPAP3_C"/>
    <property type="match status" value="1"/>
</dbReference>
<keyword evidence="9" id="KW-0966">Cell projection</keyword>
<evidence type="ECO:0000256" key="10">
    <source>
        <dbReference type="ARBA" id="ARBA00049986"/>
    </source>
</evidence>
<dbReference type="InterPro" id="IPR025986">
    <property type="entry name" value="RPAP3-like_C"/>
</dbReference>
<dbReference type="GO" id="GO:0003351">
    <property type="term" value="P:epithelial cilium movement involved in extracellular fluid movement"/>
    <property type="evidence" value="ECO:0007669"/>
    <property type="project" value="TreeGrafter"/>
</dbReference>
<evidence type="ECO:0000313" key="17">
    <source>
        <dbReference type="WBParaSite" id="HDID_0000220101-mRNA-1"/>
    </source>
</evidence>
<comment type="function">
    <text evidence="1">Dynein-attachment factor required for cilia motility.</text>
</comment>
<dbReference type="GO" id="GO:0031514">
    <property type="term" value="C:motile cilium"/>
    <property type="evidence" value="ECO:0007669"/>
    <property type="project" value="UniProtKB-SubCell"/>
</dbReference>
<evidence type="ECO:0000256" key="1">
    <source>
        <dbReference type="ARBA" id="ARBA00004048"/>
    </source>
</evidence>
<sequence length="226" mass="26177">MKESHLKSLGLDVDRLESELKQSVRHEERRWHENDAKLRAVEQKVATYDEFRGIVDACELRPLTFKEVQEATNRHAGWAPNFSTIAYSIPEINQELPCFKEISIKRFNRIDEFMRCWNDLEKNQSNIDLFNLLTEQSNELLQEIFASSTGLSILSGVLNCLQVAISRDSSSVVRILQAISSSNNFDLTTILMSDEEKNLVRQIFQTLEQNSEVQINKRLRSLWISN</sequence>
<accession>A0A0R3SCB6</accession>
<keyword evidence="5" id="KW-0963">Cytoplasm</keyword>
<evidence type="ECO:0000256" key="8">
    <source>
        <dbReference type="ARBA" id="ARBA00023069"/>
    </source>
</evidence>
<proteinExistence type="inferred from homology"/>
<evidence type="ECO:0000256" key="4">
    <source>
        <dbReference type="ARBA" id="ARBA00011738"/>
    </source>
</evidence>
<keyword evidence="16" id="KW-1185">Reference proteome</keyword>
<evidence type="ECO:0000256" key="2">
    <source>
        <dbReference type="ARBA" id="ARBA00004230"/>
    </source>
</evidence>
<evidence type="ECO:0000259" key="12">
    <source>
        <dbReference type="Pfam" id="PF15867"/>
    </source>
</evidence>
<protein>
    <submittedName>
        <fullName evidence="17">Coiled-coil domain-containing protein 103</fullName>
    </submittedName>
</protein>
<dbReference type="GO" id="GO:0036157">
    <property type="term" value="C:outer dynein arm"/>
    <property type="evidence" value="ECO:0007669"/>
    <property type="project" value="InterPro"/>
</dbReference>
<dbReference type="PANTHER" id="PTHR28572:SF1">
    <property type="entry name" value="COILED-COIL DOMAIN-CONTAINING PROTEIN 103"/>
    <property type="match status" value="1"/>
</dbReference>
<dbReference type="GO" id="GO:0005576">
    <property type="term" value="C:extracellular region"/>
    <property type="evidence" value="ECO:0007669"/>
    <property type="project" value="GOC"/>
</dbReference>
<comment type="similarity">
    <text evidence="10">Belongs to the DNAAF19/PR46b family.</text>
</comment>
<keyword evidence="7" id="KW-0282">Flagellum</keyword>
<name>A0A0R3SCB6_HYMDI</name>
<dbReference type="EMBL" id="CABIJS010000344">
    <property type="protein sequence ID" value="VUZ50137.1"/>
    <property type="molecule type" value="Genomic_DNA"/>
</dbReference>
<evidence type="ECO:0000256" key="9">
    <source>
        <dbReference type="ARBA" id="ARBA00023273"/>
    </source>
</evidence>
<gene>
    <name evidence="13" type="ORF">HDID_LOCUS2202</name>
    <name evidence="14" type="ORF">WMSIL1_LOCUS9056</name>
</gene>
<dbReference type="GO" id="GO:0007368">
    <property type="term" value="P:determination of left/right symmetry"/>
    <property type="evidence" value="ECO:0007669"/>
    <property type="project" value="TreeGrafter"/>
</dbReference>
<keyword evidence="6" id="KW-0970">Cilium biogenesis/degradation</keyword>
<dbReference type="WBParaSite" id="HDID_0000220101-mRNA-1">
    <property type="protein sequence ID" value="HDID_0000220101-mRNA-1"/>
    <property type="gene ID" value="HDID_0000220101"/>
</dbReference>
<keyword evidence="8" id="KW-0969">Cilium</keyword>
<evidence type="ECO:0000256" key="7">
    <source>
        <dbReference type="ARBA" id="ARBA00022846"/>
    </source>
</evidence>
<evidence type="ECO:0000313" key="16">
    <source>
        <dbReference type="Proteomes" id="UP000321570"/>
    </source>
</evidence>
<feature type="domain" description="RNA-polymerase II-associated protein 3-like C-terminal" evidence="11">
    <location>
        <begin position="112"/>
        <end position="197"/>
    </location>
</feature>
<evidence type="ECO:0000256" key="3">
    <source>
        <dbReference type="ARBA" id="ARBA00004496"/>
    </source>
</evidence>